<dbReference type="Proteomes" id="UP001595939">
    <property type="component" value="Unassembled WGS sequence"/>
</dbReference>
<comment type="caution">
    <text evidence="1">The sequence shown here is derived from an EMBL/GenBank/DDBJ whole genome shotgun (WGS) entry which is preliminary data.</text>
</comment>
<organism evidence="1 2">
    <name type="scientific">Deinococcus sonorensis</name>
    <dbReference type="NCBI Taxonomy" id="309891"/>
    <lineage>
        <taxon>Bacteria</taxon>
        <taxon>Thermotogati</taxon>
        <taxon>Deinococcota</taxon>
        <taxon>Deinococci</taxon>
        <taxon>Deinococcales</taxon>
        <taxon>Deinococcaceae</taxon>
        <taxon>Deinococcus</taxon>
    </lineage>
</organism>
<dbReference type="Pfam" id="PF13108">
    <property type="entry name" value="DUF3969"/>
    <property type="match status" value="1"/>
</dbReference>
<reference evidence="2" key="1">
    <citation type="journal article" date="2019" name="Int. J. Syst. Evol. Microbiol.">
        <title>The Global Catalogue of Microorganisms (GCM) 10K type strain sequencing project: providing services to taxonomists for standard genome sequencing and annotation.</title>
        <authorList>
            <consortium name="The Broad Institute Genomics Platform"/>
            <consortium name="The Broad Institute Genome Sequencing Center for Infectious Disease"/>
            <person name="Wu L."/>
            <person name="Ma J."/>
        </authorList>
    </citation>
    <scope>NUCLEOTIDE SEQUENCE [LARGE SCALE GENOMIC DNA]</scope>
    <source>
        <strain evidence="2">CCUG 39970</strain>
    </source>
</reference>
<name>A0ABV8YBG3_9DEIO</name>
<sequence length="118" mass="12895">MMKYVLIELQNADPTTLERLVLITARGFLRGIIDGDVVPDEAEAILLKPAVFAALEQAALSPTVLDLIHQGFFLDDVLQHLGPEALASTAASMEQVVKDLLLDRPYPGRHLHASPVEE</sequence>
<proteinExistence type="predicted"/>
<gene>
    <name evidence="1" type="ORF">ACFO0P_15850</name>
</gene>
<evidence type="ECO:0000313" key="2">
    <source>
        <dbReference type="Proteomes" id="UP001595939"/>
    </source>
</evidence>
<accession>A0ABV8YBG3</accession>
<dbReference type="RefSeq" id="WP_380129966.1">
    <property type="nucleotide sequence ID" value="NZ_JBHSEG010000008.1"/>
</dbReference>
<dbReference type="InterPro" id="IPR025083">
    <property type="entry name" value="DUF3969"/>
</dbReference>
<dbReference type="EMBL" id="JBHSEG010000008">
    <property type="protein sequence ID" value="MFC4455252.1"/>
    <property type="molecule type" value="Genomic_DNA"/>
</dbReference>
<evidence type="ECO:0000313" key="1">
    <source>
        <dbReference type="EMBL" id="MFC4455252.1"/>
    </source>
</evidence>
<protein>
    <submittedName>
        <fullName evidence="1">DUF3969 family protein</fullName>
    </submittedName>
</protein>
<keyword evidence="2" id="KW-1185">Reference proteome</keyword>